<comment type="caution">
    <text evidence="1">The sequence shown here is derived from an EMBL/GenBank/DDBJ whole genome shotgun (WGS) entry which is preliminary data.</text>
</comment>
<dbReference type="RefSeq" id="WP_110923600.1">
    <property type="nucleotide sequence ID" value="NZ_QJSU01000007.1"/>
</dbReference>
<proteinExistence type="predicted"/>
<organism evidence="1 2">
    <name type="scientific">Psychrobacter fozii</name>
    <dbReference type="NCBI Taxonomy" id="198480"/>
    <lineage>
        <taxon>Bacteria</taxon>
        <taxon>Pseudomonadati</taxon>
        <taxon>Pseudomonadota</taxon>
        <taxon>Gammaproteobacteria</taxon>
        <taxon>Moraxellales</taxon>
        <taxon>Moraxellaceae</taxon>
        <taxon>Psychrobacter</taxon>
    </lineage>
</organism>
<dbReference type="EMBL" id="QJSU01000007">
    <property type="protein sequence ID" value="PYE38445.1"/>
    <property type="molecule type" value="Genomic_DNA"/>
</dbReference>
<sequence length="119" mass="14059">MSFFYPKDVDFMEMFGCESHIDNDGLLESTFIDTQDKKMVFSISDMQNSISAYIYQDEALIFKIYEEGAMRVMICENQIIIEYLNYQDLYAKRLTIIDVYPIFKIDHSTLIDKDMSQLN</sequence>
<keyword evidence="2" id="KW-1185">Reference proteome</keyword>
<dbReference type="AlphaFoldDB" id="A0A2V4VHX6"/>
<gene>
    <name evidence="1" type="ORF">DFP82_10767</name>
</gene>
<name>A0A2V4VHX6_9GAMM</name>
<evidence type="ECO:0000313" key="1">
    <source>
        <dbReference type="EMBL" id="PYE38445.1"/>
    </source>
</evidence>
<accession>A0A2V4VHX6</accession>
<evidence type="ECO:0000313" key="2">
    <source>
        <dbReference type="Proteomes" id="UP000247746"/>
    </source>
</evidence>
<dbReference type="Proteomes" id="UP000247746">
    <property type="component" value="Unassembled WGS sequence"/>
</dbReference>
<protein>
    <submittedName>
        <fullName evidence="1">Uncharacterized protein</fullName>
    </submittedName>
</protein>
<reference evidence="1 2" key="1">
    <citation type="submission" date="2018-06" db="EMBL/GenBank/DDBJ databases">
        <title>Genomic Encyclopedia of Type Strains, Phase III (KMG-III): the genomes of soil and plant-associated and newly described type strains.</title>
        <authorList>
            <person name="Whitman W."/>
        </authorList>
    </citation>
    <scope>NUCLEOTIDE SEQUENCE [LARGE SCALE GENOMIC DNA]</scope>
    <source>
        <strain evidence="1 2">CECT 5889</strain>
    </source>
</reference>